<dbReference type="CDD" id="cd00761">
    <property type="entry name" value="Glyco_tranf_GTA_type"/>
    <property type="match status" value="1"/>
</dbReference>
<keyword evidence="4" id="KW-1185">Reference proteome</keyword>
<dbReference type="RefSeq" id="WP_068658854.1">
    <property type="nucleotide sequence ID" value="NZ_CP017770.1"/>
</dbReference>
<dbReference type="PANTHER" id="PTHR22916:SF3">
    <property type="entry name" value="UDP-GLCNAC:BETAGAL BETA-1,3-N-ACETYLGLUCOSAMINYLTRANSFERASE-LIKE PROTEIN 1"/>
    <property type="match status" value="1"/>
</dbReference>
<evidence type="ECO:0000313" key="4">
    <source>
        <dbReference type="Proteomes" id="UP000077134"/>
    </source>
</evidence>
<feature type="domain" description="Glycosyltransferase 2-like" evidence="2">
    <location>
        <begin position="5"/>
        <end position="124"/>
    </location>
</feature>
<dbReference type="SUPFAM" id="SSF53448">
    <property type="entry name" value="Nucleotide-diphospho-sugar transferases"/>
    <property type="match status" value="1"/>
</dbReference>
<proteinExistence type="inferred from homology"/>
<dbReference type="PANTHER" id="PTHR22916">
    <property type="entry name" value="GLYCOSYLTRANSFERASE"/>
    <property type="match status" value="1"/>
</dbReference>
<dbReference type="GO" id="GO:0016758">
    <property type="term" value="F:hexosyltransferase activity"/>
    <property type="evidence" value="ECO:0007669"/>
    <property type="project" value="UniProtKB-ARBA"/>
</dbReference>
<dbReference type="STRING" id="1763538.LPB68_14250"/>
<dbReference type="KEGG" id="pcx:LPB68_14250"/>
<dbReference type="AlphaFoldDB" id="A0A167D8V2"/>
<name>A0A167D8V2_9BACL</name>
<accession>A0A167D8V2</accession>
<evidence type="ECO:0000256" key="1">
    <source>
        <dbReference type="ARBA" id="ARBA00006739"/>
    </source>
</evidence>
<dbReference type="OrthoDB" id="396512at2"/>
<dbReference type="Gene3D" id="3.40.50.720">
    <property type="entry name" value="NAD(P)-binding Rossmann-like Domain"/>
    <property type="match status" value="1"/>
</dbReference>
<dbReference type="Gene3D" id="3.90.550.10">
    <property type="entry name" value="Spore Coat Polysaccharide Biosynthesis Protein SpsA, Chain A"/>
    <property type="match status" value="1"/>
</dbReference>
<dbReference type="Pfam" id="PF00535">
    <property type="entry name" value="Glycos_transf_2"/>
    <property type="match status" value="1"/>
</dbReference>
<comment type="similarity">
    <text evidence="1">Belongs to the glycosyltransferase 2 family.</text>
</comment>
<reference evidence="3 4" key="1">
    <citation type="submission" date="2016-02" db="EMBL/GenBank/DDBJ databases">
        <title>Paenibacillus sp. LPB0068, isolated from Crassostrea gigas.</title>
        <authorList>
            <person name="Shin S.-K."/>
            <person name="Yi H."/>
        </authorList>
    </citation>
    <scope>NUCLEOTIDE SEQUENCE [LARGE SCALE GENOMIC DNA]</scope>
    <source>
        <strain evidence="3 4">LPB0068</strain>
    </source>
</reference>
<dbReference type="InterPro" id="IPR001173">
    <property type="entry name" value="Glyco_trans_2-like"/>
</dbReference>
<organism evidence="3 4">
    <name type="scientific">Paenibacillus crassostreae</name>
    <dbReference type="NCBI Taxonomy" id="1763538"/>
    <lineage>
        <taxon>Bacteria</taxon>
        <taxon>Bacillati</taxon>
        <taxon>Bacillota</taxon>
        <taxon>Bacilli</taxon>
        <taxon>Bacillales</taxon>
        <taxon>Paenibacillaceae</taxon>
        <taxon>Paenibacillus</taxon>
    </lineage>
</organism>
<protein>
    <submittedName>
        <fullName evidence="3">Glycosyl transferase family 2</fullName>
    </submittedName>
</protein>
<evidence type="ECO:0000313" key="3">
    <source>
        <dbReference type="EMBL" id="OAB74080.1"/>
    </source>
</evidence>
<dbReference type="Proteomes" id="UP000077134">
    <property type="component" value="Unassembled WGS sequence"/>
</dbReference>
<sequence length="431" mass="49465">MPLLSIVIPVYNVENYIDECLESILNQTFYDWEVWLVDNASTDKSGEICNDYAGRYTNIKVIHLEVNLLPAGARNVGLQAAKGEYVHFCDSDDHYIEGSFSRIATLLKSNSPTVLMGKFICEPEKGAYVTTDVQLDWEVFKRSDANGIAEYFLRLPNLLCTPWRMIVKREFLISNNLTFPEGYHSEDEEWVPKVICSAESFDLLTEPFYCYRPRAQGSITSVKTYHNSKSHLVVALNLLRFSEQNQYEDSRKDLIYSRVRFLIGLFSTRCDTLNREQILELADIMEQSLKSLPINSDLLQRNGLWDFINHYGAYVGISLYRIFVIENTIQLVHGQESKDIYIFPTGYNGEATARILRNAGYSVKGFLDNSDTKNGHIIEGLPVCLPNSMKDKKIEDIFVVVSIQQERTGTILMNQLRDIGLNDNQFTRRIY</sequence>
<dbReference type="EMBL" id="LSFN01000016">
    <property type="protein sequence ID" value="OAB74080.1"/>
    <property type="molecule type" value="Genomic_DNA"/>
</dbReference>
<comment type="caution">
    <text evidence="3">The sequence shown here is derived from an EMBL/GenBank/DDBJ whole genome shotgun (WGS) entry which is preliminary data.</text>
</comment>
<gene>
    <name evidence="3" type="ORF">PNBC_13090</name>
</gene>
<evidence type="ECO:0000259" key="2">
    <source>
        <dbReference type="Pfam" id="PF00535"/>
    </source>
</evidence>
<keyword evidence="3" id="KW-0808">Transferase</keyword>
<dbReference type="InterPro" id="IPR029044">
    <property type="entry name" value="Nucleotide-diphossugar_trans"/>
</dbReference>